<sequence length="278" mass="29884">MTAQARPAPLLPESSSLSLIDTHCHLDFPDYQADYAAMLARARGSGVVEIITVGIDLPTSRTAVALAQAAAESESILKIHATVGVHPHHVNELVEDDYLRLRELASAPRVVAYGEIGLDYAKEYSPAPLQRHHFAAQVRLARELGLPLIIHDREAHEDTLAILKEAGPLPAGGVMHCFSGDAALAEEVLAMGFYISIAGVVTFKTAATLREAVSRVPLDRLLLETDGPFLAPVPCRGKRNEPAFLTFIAAKIAELKGCSLAEVTAATTANARRLFRLT</sequence>
<dbReference type="NCBIfam" id="TIGR00010">
    <property type="entry name" value="YchF/TatD family DNA exonuclease"/>
    <property type="match status" value="1"/>
</dbReference>
<dbReference type="PROSITE" id="PS01091">
    <property type="entry name" value="TATD_3"/>
    <property type="match status" value="1"/>
</dbReference>
<reference evidence="5" key="1">
    <citation type="journal article" date="2020" name="mSystems">
        <title>Genome- and Community-Level Interaction Insights into Carbon Utilization and Element Cycling Functions of Hydrothermarchaeota in Hydrothermal Sediment.</title>
        <authorList>
            <person name="Zhou Z."/>
            <person name="Liu Y."/>
            <person name="Xu W."/>
            <person name="Pan J."/>
            <person name="Luo Z.H."/>
            <person name="Li M."/>
        </authorList>
    </citation>
    <scope>NUCLEOTIDE SEQUENCE [LARGE SCALE GENOMIC DNA]</scope>
    <source>
        <strain evidence="5">SpSt-1224</strain>
    </source>
</reference>
<keyword evidence="3" id="KW-0378">Hydrolase</keyword>
<dbReference type="PANTHER" id="PTHR46124:SF2">
    <property type="entry name" value="D-AMINOACYL-TRNA DEACYLASE"/>
    <property type="match status" value="1"/>
</dbReference>
<evidence type="ECO:0000313" key="5">
    <source>
        <dbReference type="EMBL" id="HET97806.1"/>
    </source>
</evidence>
<feature type="binding site" evidence="4">
    <location>
        <position position="25"/>
    </location>
    <ligand>
        <name>a divalent metal cation</name>
        <dbReference type="ChEBI" id="CHEBI:60240"/>
        <label>1</label>
    </ligand>
</feature>
<dbReference type="GO" id="GO:0016788">
    <property type="term" value="F:hydrolase activity, acting on ester bonds"/>
    <property type="evidence" value="ECO:0007669"/>
    <property type="project" value="InterPro"/>
</dbReference>
<protein>
    <submittedName>
        <fullName evidence="5">TatD family deoxyribonuclease</fullName>
    </submittedName>
</protein>
<dbReference type="InterPro" id="IPR015991">
    <property type="entry name" value="TatD/YcfH-like"/>
</dbReference>
<dbReference type="CDD" id="cd01310">
    <property type="entry name" value="TatD_DNAse"/>
    <property type="match status" value="1"/>
</dbReference>
<feature type="binding site" evidence="4">
    <location>
        <position position="151"/>
    </location>
    <ligand>
        <name>a divalent metal cation</name>
        <dbReference type="ChEBI" id="CHEBI:60240"/>
        <label>2</label>
    </ligand>
</feature>
<dbReference type="PROSITE" id="PS01137">
    <property type="entry name" value="TATD_1"/>
    <property type="match status" value="1"/>
</dbReference>
<dbReference type="Proteomes" id="UP000885986">
    <property type="component" value="Unassembled WGS sequence"/>
</dbReference>
<gene>
    <name evidence="5" type="ORF">ENN98_03785</name>
</gene>
<dbReference type="FunFam" id="3.20.20.140:FF:000005">
    <property type="entry name" value="TatD family hydrolase"/>
    <property type="match status" value="1"/>
</dbReference>
<dbReference type="AlphaFoldDB" id="A0A7C2TG68"/>
<dbReference type="GO" id="GO:0004536">
    <property type="term" value="F:DNA nuclease activity"/>
    <property type="evidence" value="ECO:0007669"/>
    <property type="project" value="InterPro"/>
</dbReference>
<dbReference type="PROSITE" id="PS01090">
    <property type="entry name" value="TATD_2"/>
    <property type="match status" value="1"/>
</dbReference>
<dbReference type="InterPro" id="IPR018228">
    <property type="entry name" value="DNase_TatD-rel_CS"/>
</dbReference>
<name>A0A7C2TG68_9BACT</name>
<feature type="binding site" evidence="4">
    <location>
        <position position="23"/>
    </location>
    <ligand>
        <name>a divalent metal cation</name>
        <dbReference type="ChEBI" id="CHEBI:60240"/>
        <label>1</label>
    </ligand>
</feature>
<evidence type="ECO:0000256" key="2">
    <source>
        <dbReference type="ARBA" id="ARBA00022723"/>
    </source>
</evidence>
<evidence type="ECO:0000256" key="4">
    <source>
        <dbReference type="PIRSR" id="PIRSR005902-1"/>
    </source>
</evidence>
<comment type="similarity">
    <text evidence="1">Belongs to the metallo-dependent hydrolases superfamily. TatD-type hydrolase family.</text>
</comment>
<dbReference type="PIRSF" id="PIRSF005902">
    <property type="entry name" value="DNase_TatD"/>
    <property type="match status" value="1"/>
</dbReference>
<dbReference type="SUPFAM" id="SSF51556">
    <property type="entry name" value="Metallo-dependent hydrolases"/>
    <property type="match status" value="1"/>
</dbReference>
<dbReference type="EMBL" id="DSDS01000087">
    <property type="protein sequence ID" value="HET97806.1"/>
    <property type="molecule type" value="Genomic_DNA"/>
</dbReference>
<accession>A0A7C2TG68</accession>
<evidence type="ECO:0000256" key="3">
    <source>
        <dbReference type="ARBA" id="ARBA00022801"/>
    </source>
</evidence>
<dbReference type="InterPro" id="IPR032466">
    <property type="entry name" value="Metal_Hydrolase"/>
</dbReference>
<dbReference type="GO" id="GO:0046872">
    <property type="term" value="F:metal ion binding"/>
    <property type="evidence" value="ECO:0007669"/>
    <property type="project" value="UniProtKB-KW"/>
</dbReference>
<proteinExistence type="inferred from homology"/>
<feature type="binding site" evidence="4">
    <location>
        <position position="176"/>
    </location>
    <ligand>
        <name>a divalent metal cation</name>
        <dbReference type="ChEBI" id="CHEBI:60240"/>
        <label>2</label>
    </ligand>
</feature>
<dbReference type="PANTHER" id="PTHR46124">
    <property type="entry name" value="D-AMINOACYL-TRNA DEACYLASE"/>
    <property type="match status" value="1"/>
</dbReference>
<dbReference type="Pfam" id="PF01026">
    <property type="entry name" value="TatD_DNase"/>
    <property type="match status" value="1"/>
</dbReference>
<feature type="binding site" evidence="4">
    <location>
        <position position="115"/>
    </location>
    <ligand>
        <name>a divalent metal cation</name>
        <dbReference type="ChEBI" id="CHEBI:60240"/>
        <label>1</label>
    </ligand>
</feature>
<keyword evidence="2 4" id="KW-0479">Metal-binding</keyword>
<dbReference type="Gene3D" id="3.20.20.140">
    <property type="entry name" value="Metal-dependent hydrolases"/>
    <property type="match status" value="1"/>
</dbReference>
<dbReference type="InterPro" id="IPR001130">
    <property type="entry name" value="TatD-like"/>
</dbReference>
<dbReference type="GO" id="GO:0005829">
    <property type="term" value="C:cytosol"/>
    <property type="evidence" value="ECO:0007669"/>
    <property type="project" value="TreeGrafter"/>
</dbReference>
<comment type="caution">
    <text evidence="5">The sequence shown here is derived from an EMBL/GenBank/DDBJ whole genome shotgun (WGS) entry which is preliminary data.</text>
</comment>
<feature type="binding site" evidence="4">
    <location>
        <position position="226"/>
    </location>
    <ligand>
        <name>a divalent metal cation</name>
        <dbReference type="ChEBI" id="CHEBI:60240"/>
        <label>1</label>
    </ligand>
</feature>
<evidence type="ECO:0000256" key="1">
    <source>
        <dbReference type="ARBA" id="ARBA00009275"/>
    </source>
</evidence>
<organism evidence="5">
    <name type="scientific">Desulfurivibrio alkaliphilus</name>
    <dbReference type="NCBI Taxonomy" id="427923"/>
    <lineage>
        <taxon>Bacteria</taxon>
        <taxon>Pseudomonadati</taxon>
        <taxon>Thermodesulfobacteriota</taxon>
        <taxon>Desulfobulbia</taxon>
        <taxon>Desulfobulbales</taxon>
        <taxon>Desulfobulbaceae</taxon>
        <taxon>Desulfurivibrio</taxon>
    </lineage>
</organism>